<dbReference type="AlphaFoldDB" id="A0A6J4QWR5"/>
<accession>A0A6J4QWR5</accession>
<feature type="domain" description="Methyltransferase" evidence="2">
    <location>
        <begin position="35"/>
        <end position="126"/>
    </location>
</feature>
<dbReference type="SUPFAM" id="SSF53335">
    <property type="entry name" value="S-adenosyl-L-methionine-dependent methyltransferases"/>
    <property type="match status" value="1"/>
</dbReference>
<protein>
    <submittedName>
        <fullName evidence="3">SAM-dependent methyltransferase</fullName>
    </submittedName>
</protein>
<dbReference type="Gene3D" id="3.40.50.150">
    <property type="entry name" value="Vaccinia Virus protein VP39"/>
    <property type="match status" value="1"/>
</dbReference>
<dbReference type="GO" id="GO:0032259">
    <property type="term" value="P:methylation"/>
    <property type="evidence" value="ECO:0007669"/>
    <property type="project" value="UniProtKB-KW"/>
</dbReference>
<reference evidence="3" key="1">
    <citation type="submission" date="2020-02" db="EMBL/GenBank/DDBJ databases">
        <authorList>
            <person name="Meier V. D."/>
        </authorList>
    </citation>
    <scope>NUCLEOTIDE SEQUENCE</scope>
    <source>
        <strain evidence="3">AVDCRST_MAG80</strain>
    </source>
</reference>
<keyword evidence="1 3" id="KW-0808">Transferase</keyword>
<dbReference type="Pfam" id="PF13649">
    <property type="entry name" value="Methyltransf_25"/>
    <property type="match status" value="1"/>
</dbReference>
<sequence length="249" mass="27886">MPEYDPLADLYDLEYDHDYDLPFWLALAEREDGPVVEWGAGTGRLVTPLAGAGLDVTAVEVSENMVEKGREKGDAVEWVRGDMRYVKLGGRYSLAVCAFNSFLCLSSVDDALAFLRNVREHLEPDGLLGIEVSAFTPEELCESADGPVLRHDFTRERGTPVRTLERFSVSRYDAASQLLSMRLFYELYSREGELENKRAHDLTIRIVGRGELELMLRLAGFEVEAVYGGFEGEPFTTGSDHLIVLARRA</sequence>
<dbReference type="Gene3D" id="2.20.130.10">
    <property type="entry name" value="CAC2371-like domains"/>
    <property type="match status" value="1"/>
</dbReference>
<evidence type="ECO:0000256" key="1">
    <source>
        <dbReference type="ARBA" id="ARBA00022679"/>
    </source>
</evidence>
<dbReference type="InterPro" id="IPR029063">
    <property type="entry name" value="SAM-dependent_MTases_sf"/>
</dbReference>
<dbReference type="InterPro" id="IPR041698">
    <property type="entry name" value="Methyltransf_25"/>
</dbReference>
<gene>
    <name evidence="3" type="ORF">AVDCRST_MAG80-2034</name>
</gene>
<organism evidence="3">
    <name type="scientific">uncultured Rubrobacteraceae bacterium</name>
    <dbReference type="NCBI Taxonomy" id="349277"/>
    <lineage>
        <taxon>Bacteria</taxon>
        <taxon>Bacillati</taxon>
        <taxon>Actinomycetota</taxon>
        <taxon>Rubrobacteria</taxon>
        <taxon>Rubrobacterales</taxon>
        <taxon>Rubrobacteraceae</taxon>
        <taxon>environmental samples</taxon>
    </lineage>
</organism>
<dbReference type="CDD" id="cd02440">
    <property type="entry name" value="AdoMet_MTases"/>
    <property type="match status" value="1"/>
</dbReference>
<proteinExistence type="predicted"/>
<evidence type="ECO:0000259" key="2">
    <source>
        <dbReference type="Pfam" id="PF13649"/>
    </source>
</evidence>
<keyword evidence="3" id="KW-0489">Methyltransferase</keyword>
<name>A0A6J4QWR5_9ACTN</name>
<dbReference type="EMBL" id="CADCVC010000176">
    <property type="protein sequence ID" value="CAA9448744.1"/>
    <property type="molecule type" value="Genomic_DNA"/>
</dbReference>
<evidence type="ECO:0000313" key="3">
    <source>
        <dbReference type="EMBL" id="CAA9448744.1"/>
    </source>
</evidence>
<dbReference type="GO" id="GO:0008168">
    <property type="term" value="F:methyltransferase activity"/>
    <property type="evidence" value="ECO:0007669"/>
    <property type="project" value="UniProtKB-KW"/>
</dbReference>
<dbReference type="PANTHER" id="PTHR43861">
    <property type="entry name" value="TRANS-ACONITATE 2-METHYLTRANSFERASE-RELATED"/>
    <property type="match status" value="1"/>
</dbReference>